<name>A0ACC1I8N2_9FUNG</name>
<proteinExistence type="predicted"/>
<organism evidence="1 2">
    <name type="scientific">Kickxella alabastrina</name>
    <dbReference type="NCBI Taxonomy" id="61397"/>
    <lineage>
        <taxon>Eukaryota</taxon>
        <taxon>Fungi</taxon>
        <taxon>Fungi incertae sedis</taxon>
        <taxon>Zoopagomycota</taxon>
        <taxon>Kickxellomycotina</taxon>
        <taxon>Kickxellomycetes</taxon>
        <taxon>Kickxellales</taxon>
        <taxon>Kickxellaceae</taxon>
        <taxon>Kickxella</taxon>
    </lineage>
</organism>
<evidence type="ECO:0000313" key="2">
    <source>
        <dbReference type="Proteomes" id="UP001150581"/>
    </source>
</evidence>
<evidence type="ECO:0000313" key="1">
    <source>
        <dbReference type="EMBL" id="KAJ1889416.1"/>
    </source>
</evidence>
<protein>
    <submittedName>
        <fullName evidence="1">Uncharacterized protein</fullName>
    </submittedName>
</protein>
<reference evidence="1" key="1">
    <citation type="submission" date="2022-07" db="EMBL/GenBank/DDBJ databases">
        <title>Phylogenomic reconstructions and comparative analyses of Kickxellomycotina fungi.</title>
        <authorList>
            <person name="Reynolds N.K."/>
            <person name="Stajich J.E."/>
            <person name="Barry K."/>
            <person name="Grigoriev I.V."/>
            <person name="Crous P."/>
            <person name="Smith M.E."/>
        </authorList>
    </citation>
    <scope>NUCLEOTIDE SEQUENCE</scope>
    <source>
        <strain evidence="1">Benny 63K</strain>
    </source>
</reference>
<sequence>MSPSQINAWSNVLVRSQATGQPQSFSIMSVGSYCVLCSKCQHQSLVTPNIHNALLCTHCEEELRMPLDAHFACPATLKSQFAVMQPFNIEQFLASQAHGLCTGKSNNSNVHAFVGVMDMSITKVAHCIVCRETYPANYVPSEKHICACGARNSVIGLENPTHSESGAMSRKLSLFLANFFPFIRNSQTESSYSLVPVNKKHVLAVVSRGTLRCYVTNVSAQQHILVCQVELNDAYFASIDPNANIIGTAAGLRIIMDLGSQDVANLWHGILVGQAQAVGSSHQGYIESDISSAAAAATTDINTNADIEASATALRFVQM</sequence>
<comment type="caution">
    <text evidence="1">The sequence shown here is derived from an EMBL/GenBank/DDBJ whole genome shotgun (WGS) entry which is preliminary data.</text>
</comment>
<accession>A0ACC1I8N2</accession>
<gene>
    <name evidence="1" type="ORF">LPJ66_008042</name>
</gene>
<dbReference type="EMBL" id="JANBPG010001548">
    <property type="protein sequence ID" value="KAJ1889416.1"/>
    <property type="molecule type" value="Genomic_DNA"/>
</dbReference>
<dbReference type="Proteomes" id="UP001150581">
    <property type="component" value="Unassembled WGS sequence"/>
</dbReference>
<keyword evidence="2" id="KW-1185">Reference proteome</keyword>